<name>A0ABS3J8V6_9HYPH</name>
<keyword evidence="3" id="KW-0574">Periplasm</keyword>
<evidence type="ECO:0000256" key="3">
    <source>
        <dbReference type="ARBA" id="ARBA00022764"/>
    </source>
</evidence>
<proteinExistence type="inferred from homology"/>
<dbReference type="PANTHER" id="PTHR43649">
    <property type="entry name" value="ARABINOSE-BINDING PROTEIN-RELATED"/>
    <property type="match status" value="1"/>
</dbReference>
<feature type="signal peptide" evidence="4">
    <location>
        <begin position="1"/>
        <end position="24"/>
    </location>
</feature>
<protein>
    <submittedName>
        <fullName evidence="5">Extracellular solute-binding protein</fullName>
    </submittedName>
</protein>
<comment type="subcellular location">
    <subcellularLocation>
        <location evidence="1">Periplasm</location>
    </subcellularLocation>
</comment>
<dbReference type="PANTHER" id="PTHR43649:SF12">
    <property type="entry name" value="DIACETYLCHITOBIOSE BINDING PROTEIN DASA"/>
    <property type="match status" value="1"/>
</dbReference>
<dbReference type="Pfam" id="PF13416">
    <property type="entry name" value="SBP_bac_8"/>
    <property type="match status" value="1"/>
</dbReference>
<dbReference type="PROSITE" id="PS51257">
    <property type="entry name" value="PROKAR_LIPOPROTEIN"/>
    <property type="match status" value="1"/>
</dbReference>
<dbReference type="Proteomes" id="UP000664288">
    <property type="component" value="Unassembled WGS sequence"/>
</dbReference>
<evidence type="ECO:0000256" key="2">
    <source>
        <dbReference type="ARBA" id="ARBA00008520"/>
    </source>
</evidence>
<keyword evidence="4" id="KW-0732">Signal</keyword>
<comment type="similarity">
    <text evidence="2">Belongs to the bacterial solute-binding protein 1 family.</text>
</comment>
<dbReference type="InterPro" id="IPR050490">
    <property type="entry name" value="Bact_solute-bd_prot1"/>
</dbReference>
<gene>
    <name evidence="5" type="ORF">J1C47_20865</name>
</gene>
<dbReference type="Gene3D" id="3.40.190.10">
    <property type="entry name" value="Periplasmic binding protein-like II"/>
    <property type="match status" value="2"/>
</dbReference>
<dbReference type="InterPro" id="IPR006059">
    <property type="entry name" value="SBP"/>
</dbReference>
<dbReference type="EMBL" id="JAFMPY010000032">
    <property type="protein sequence ID" value="MBO0906108.1"/>
    <property type="molecule type" value="Genomic_DNA"/>
</dbReference>
<sequence>MMKTIYGFAMAASALALSTGSAFAGCGIDKGSVRILSNDFPALQEVVAAASKCAGDGVTVTKNLTTEHEQLMVPALSANPSEYTSVFVATSSIQPLVANSLIRPLDDYVATYGKGIADKQKISIGGKVMAIAFDANAQHLFYRADILEEAGVEPPKTYEEMLAAAEAIRGKGLMQYPIAGTYKAGWNLAEEFVNMYIGFGGAFFEPGSAKPAIDNEKGVAALEMMKKLSAYMNPDFLTFDSNSVQAEFEAGNAALSNFWGSRYGAVIDDQGSTEKITSEIKIGPAPTVGGGSIPATTLWWDGFTVARNISDEDAAATFQALTHGASAEMANAHTNDAVWLIDGYEPGVEAEVVLKTLSMGGKTYPAGPYMGLMHTALGNEIVSFMQGKENAEKALADTEAAYTAAAKEQGYL</sequence>
<evidence type="ECO:0000313" key="5">
    <source>
        <dbReference type="EMBL" id="MBO0906108.1"/>
    </source>
</evidence>
<evidence type="ECO:0000256" key="4">
    <source>
        <dbReference type="SAM" id="SignalP"/>
    </source>
</evidence>
<evidence type="ECO:0000256" key="1">
    <source>
        <dbReference type="ARBA" id="ARBA00004418"/>
    </source>
</evidence>
<keyword evidence="6" id="KW-1185">Reference proteome</keyword>
<feature type="chain" id="PRO_5046346287" evidence="4">
    <location>
        <begin position="25"/>
        <end position="412"/>
    </location>
</feature>
<evidence type="ECO:0000313" key="6">
    <source>
        <dbReference type="Proteomes" id="UP000664288"/>
    </source>
</evidence>
<organism evidence="5 6">
    <name type="scientific">Jiella sonneratiae</name>
    <dbReference type="NCBI Taxonomy" id="2816856"/>
    <lineage>
        <taxon>Bacteria</taxon>
        <taxon>Pseudomonadati</taxon>
        <taxon>Pseudomonadota</taxon>
        <taxon>Alphaproteobacteria</taxon>
        <taxon>Hyphomicrobiales</taxon>
        <taxon>Aurantimonadaceae</taxon>
        <taxon>Jiella</taxon>
    </lineage>
</organism>
<dbReference type="SUPFAM" id="SSF53850">
    <property type="entry name" value="Periplasmic binding protein-like II"/>
    <property type="match status" value="1"/>
</dbReference>
<comment type="caution">
    <text evidence="5">The sequence shown here is derived from an EMBL/GenBank/DDBJ whole genome shotgun (WGS) entry which is preliminary data.</text>
</comment>
<reference evidence="5 6" key="1">
    <citation type="submission" date="2021-03" db="EMBL/GenBank/DDBJ databases">
        <title>Whole genome sequence of Jiella sp. MQZ13P-4.</title>
        <authorList>
            <person name="Tuo L."/>
        </authorList>
    </citation>
    <scope>NUCLEOTIDE SEQUENCE [LARGE SCALE GENOMIC DNA]</scope>
    <source>
        <strain evidence="5 6">MQZ13P-4</strain>
    </source>
</reference>
<accession>A0ABS3J8V6</accession>